<protein>
    <submittedName>
        <fullName evidence="5">Helix-turn-helix domain-containing protein</fullName>
    </submittedName>
</protein>
<accession>A0ABT0D0J1</accession>
<keyword evidence="3" id="KW-0804">Transcription</keyword>
<dbReference type="SUPFAM" id="SSF46894">
    <property type="entry name" value="C-terminal effector domain of the bipartite response regulators"/>
    <property type="match status" value="1"/>
</dbReference>
<evidence type="ECO:0000313" key="6">
    <source>
        <dbReference type="Proteomes" id="UP001522662"/>
    </source>
</evidence>
<keyword evidence="6" id="KW-1185">Reference proteome</keyword>
<evidence type="ECO:0000313" key="5">
    <source>
        <dbReference type="EMBL" id="MCJ8238917.1"/>
    </source>
</evidence>
<dbReference type="SMART" id="SM00421">
    <property type="entry name" value="HTH_LUXR"/>
    <property type="match status" value="1"/>
</dbReference>
<gene>
    <name evidence="5" type="ORF">MKJ03_11305</name>
</gene>
<comment type="caution">
    <text evidence="5">The sequence shown here is derived from an EMBL/GenBank/DDBJ whole genome shotgun (WGS) entry which is preliminary data.</text>
</comment>
<feature type="domain" description="HTH luxR-type" evidence="4">
    <location>
        <begin position="162"/>
        <end position="227"/>
    </location>
</feature>
<dbReference type="PRINTS" id="PR00038">
    <property type="entry name" value="HTHLUXR"/>
</dbReference>
<proteinExistence type="predicted"/>
<sequence>MVQAGAYFDILDWLERRETWDPPAFLARLQAAYGTGPITYLDAVTSNGRLRPQRILHSQRRDIQLIARSLQRKPAQEQLLRVFSALEPLQLVSWQNTGNSDRVMLGYPLPSLPGRHNCLLVESSASRQDVSAWCRVHDRDLLSLGAIFNGRMARSKRLAPGGKVRKHPLTRRERETLAWIAAGKSYWETAVILGISERTIRHFMANARQKLDVVNNAQAVAEAVWQDLIPRLAEHQLP</sequence>
<keyword evidence="2" id="KW-0238">DNA-binding</keyword>
<name>A0ABT0D0J1_9HYPH</name>
<dbReference type="EMBL" id="JALAYX010000003">
    <property type="protein sequence ID" value="MCJ8238917.1"/>
    <property type="molecule type" value="Genomic_DNA"/>
</dbReference>
<dbReference type="InterPro" id="IPR016032">
    <property type="entry name" value="Sig_transdc_resp-reg_C-effctor"/>
</dbReference>
<dbReference type="PROSITE" id="PS50043">
    <property type="entry name" value="HTH_LUXR_2"/>
    <property type="match status" value="1"/>
</dbReference>
<dbReference type="Gene3D" id="1.10.10.10">
    <property type="entry name" value="Winged helix-like DNA-binding domain superfamily/Winged helix DNA-binding domain"/>
    <property type="match status" value="1"/>
</dbReference>
<evidence type="ECO:0000256" key="1">
    <source>
        <dbReference type="ARBA" id="ARBA00023015"/>
    </source>
</evidence>
<evidence type="ECO:0000259" key="4">
    <source>
        <dbReference type="PROSITE" id="PS50043"/>
    </source>
</evidence>
<dbReference type="PANTHER" id="PTHR44688:SF16">
    <property type="entry name" value="DNA-BINDING TRANSCRIPTIONAL ACTIVATOR DEVR_DOSR"/>
    <property type="match status" value="1"/>
</dbReference>
<dbReference type="Proteomes" id="UP001522662">
    <property type="component" value="Unassembled WGS sequence"/>
</dbReference>
<organism evidence="5 6">
    <name type="scientific">Peteryoungia algae</name>
    <dbReference type="NCBI Taxonomy" id="2919917"/>
    <lineage>
        <taxon>Bacteria</taxon>
        <taxon>Pseudomonadati</taxon>
        <taxon>Pseudomonadota</taxon>
        <taxon>Alphaproteobacteria</taxon>
        <taxon>Hyphomicrobiales</taxon>
        <taxon>Rhizobiaceae</taxon>
        <taxon>Peteryoungia</taxon>
    </lineage>
</organism>
<dbReference type="InterPro" id="IPR036388">
    <property type="entry name" value="WH-like_DNA-bd_sf"/>
</dbReference>
<dbReference type="RefSeq" id="WP_245136703.1">
    <property type="nucleotide sequence ID" value="NZ_CP128477.1"/>
</dbReference>
<evidence type="ECO:0000256" key="2">
    <source>
        <dbReference type="ARBA" id="ARBA00023125"/>
    </source>
</evidence>
<evidence type="ECO:0000256" key="3">
    <source>
        <dbReference type="ARBA" id="ARBA00023163"/>
    </source>
</evidence>
<reference evidence="5 6" key="1">
    <citation type="submission" date="2022-03" db="EMBL/GenBank/DDBJ databases">
        <title>Rhizobium SSM4.3 sp. nov., isolated from Sediment (Gouqi Island).</title>
        <authorList>
            <person name="Chen G."/>
        </authorList>
    </citation>
    <scope>NUCLEOTIDE SEQUENCE [LARGE SCALE GENOMIC DNA]</scope>
    <source>
        <strain evidence="5 6">SSM4.3</strain>
    </source>
</reference>
<dbReference type="Pfam" id="PF00196">
    <property type="entry name" value="GerE"/>
    <property type="match status" value="1"/>
</dbReference>
<keyword evidence="1" id="KW-0805">Transcription regulation</keyword>
<dbReference type="InterPro" id="IPR000792">
    <property type="entry name" value="Tscrpt_reg_LuxR_C"/>
</dbReference>
<dbReference type="CDD" id="cd06170">
    <property type="entry name" value="LuxR_C_like"/>
    <property type="match status" value="1"/>
</dbReference>
<dbReference type="PANTHER" id="PTHR44688">
    <property type="entry name" value="DNA-BINDING TRANSCRIPTIONAL ACTIVATOR DEVR_DOSR"/>
    <property type="match status" value="1"/>
</dbReference>